<evidence type="ECO:0000313" key="2">
    <source>
        <dbReference type="Proteomes" id="UP000014990"/>
    </source>
</evidence>
<sequence length="141" mass="15772">MALSDKQKEAVAIVKDLMLNSGHKVIAVVGVGMLDHLSRASQTPRELLEEMGKEIADSHDHKAAGCTCLERHQFAMDVLDHLEKQKFNDDIIMENLEIGLHAWREFEENFGRAPTVTYVESQYTLPTGIAGVFFIHPAAQK</sequence>
<reference evidence="1 2" key="1">
    <citation type="journal article" date="2013" name="BMC Genomics">
        <title>Genomic characterization provides new insight into Salmonella phage diversity.</title>
        <authorList>
            <person name="Moreno Switt A.I."/>
            <person name="Orsi R.H."/>
            <person name="den Bakker H.C."/>
            <person name="Vongkamjan K."/>
            <person name="Altier C."/>
            <person name="Wiedmann M."/>
        </authorList>
    </citation>
    <scope>NUCLEOTIDE SEQUENCE [LARGE SCALE GENOMIC DNA]</scope>
</reference>
<dbReference type="Proteomes" id="UP000014990">
    <property type="component" value="Segment"/>
</dbReference>
<organism evidence="1 2">
    <name type="scientific">Salmonella phage FSL SP-058</name>
    <dbReference type="NCBI Taxonomy" id="1173761"/>
    <lineage>
        <taxon>Viruses</taxon>
        <taxon>Duplodnaviria</taxon>
        <taxon>Heunggongvirae</taxon>
        <taxon>Uroviricota</taxon>
        <taxon>Caudoviricetes</taxon>
        <taxon>Schitoviridae</taxon>
        <taxon>Humphriesvirinae</taxon>
        <taxon>Ithacavirus</taxon>
        <taxon>Ithacavirus SP058</taxon>
    </lineage>
</organism>
<dbReference type="GeneID" id="16275479"/>
<proteinExistence type="predicted"/>
<dbReference type="KEGG" id="vg:16275479"/>
<protein>
    <submittedName>
        <fullName evidence="1">Uncharacterized protein</fullName>
    </submittedName>
</protein>
<accession>S4TNR3</accession>
<dbReference type="RefSeq" id="YP_008239435.1">
    <property type="nucleotide sequence ID" value="NC_021772.1"/>
</dbReference>
<keyword evidence="2" id="KW-1185">Reference proteome</keyword>
<dbReference type="OrthoDB" id="21670at10239"/>
<gene>
    <name evidence="1" type="ORF">SP058_00155</name>
</gene>
<dbReference type="EMBL" id="KC139517">
    <property type="protein sequence ID" value="AGF88146.1"/>
    <property type="molecule type" value="Genomic_DNA"/>
</dbReference>
<evidence type="ECO:0000313" key="1">
    <source>
        <dbReference type="EMBL" id="AGF88146.1"/>
    </source>
</evidence>
<name>S4TNR3_9CAUD</name>